<dbReference type="Pfam" id="PF00664">
    <property type="entry name" value="ABC_membrane"/>
    <property type="match status" value="2"/>
</dbReference>
<feature type="transmembrane region" description="Helical" evidence="11">
    <location>
        <begin position="1127"/>
        <end position="1153"/>
    </location>
</feature>
<dbReference type="FunFam" id="3.40.50.300:FF:000630">
    <property type="entry name" value="ATP-binding cassette (ABC) transporter, putative"/>
    <property type="match status" value="1"/>
</dbReference>
<accession>A0A4R8R2N1</accession>
<dbReference type="FunFam" id="1.20.1560.10:FF:000055">
    <property type="entry name" value="ABC multidrug transporter (Eurofung)"/>
    <property type="match status" value="1"/>
</dbReference>
<dbReference type="CDD" id="cd18579">
    <property type="entry name" value="ABC_6TM_ABCC_D1"/>
    <property type="match status" value="1"/>
</dbReference>
<feature type="transmembrane region" description="Helical" evidence="11">
    <location>
        <begin position="161"/>
        <end position="181"/>
    </location>
</feature>
<dbReference type="InterPro" id="IPR003593">
    <property type="entry name" value="AAA+_ATPase"/>
</dbReference>
<comment type="caution">
    <text evidence="14">The sequence shown here is derived from an EMBL/GenBank/DDBJ whole genome shotgun (WGS) entry which is preliminary data.</text>
</comment>
<keyword evidence="8 11" id="KW-0472">Membrane</keyword>
<dbReference type="STRING" id="5466.A0A4R8R2N1"/>
<dbReference type="GO" id="GO:0016887">
    <property type="term" value="F:ATP hydrolysis activity"/>
    <property type="evidence" value="ECO:0007669"/>
    <property type="project" value="InterPro"/>
</dbReference>
<gene>
    <name evidence="14" type="primary">atnG-4</name>
    <name evidence="14" type="ORF">CTRI78_v008661</name>
</gene>
<dbReference type="InterPro" id="IPR050173">
    <property type="entry name" value="ABC_transporter_C-like"/>
</dbReference>
<feature type="domain" description="ABC transmembrane type-1" evidence="13">
    <location>
        <begin position="915"/>
        <end position="1194"/>
    </location>
</feature>
<dbReference type="GO" id="GO:0005886">
    <property type="term" value="C:plasma membrane"/>
    <property type="evidence" value="ECO:0007669"/>
    <property type="project" value="UniProtKB-SubCell"/>
</dbReference>
<feature type="domain" description="ABC transporter" evidence="12">
    <location>
        <begin position="1242"/>
        <end position="1480"/>
    </location>
</feature>
<keyword evidence="7 11" id="KW-1133">Transmembrane helix</keyword>
<keyword evidence="5" id="KW-0547">Nucleotide-binding</keyword>
<dbReference type="InterPro" id="IPR044726">
    <property type="entry name" value="ABCC_6TM_D2"/>
</dbReference>
<evidence type="ECO:0000259" key="12">
    <source>
        <dbReference type="PROSITE" id="PS50893"/>
    </source>
</evidence>
<dbReference type="InterPro" id="IPR003439">
    <property type="entry name" value="ABC_transporter-like_ATP-bd"/>
</dbReference>
<feature type="transmembrane region" description="Helical" evidence="11">
    <location>
        <begin position="901"/>
        <end position="926"/>
    </location>
</feature>
<feature type="transmembrane region" description="Helical" evidence="11">
    <location>
        <begin position="76"/>
        <end position="94"/>
    </location>
</feature>
<dbReference type="SUPFAM" id="SSF52540">
    <property type="entry name" value="P-loop containing nucleoside triphosphate hydrolases"/>
    <property type="match status" value="2"/>
</dbReference>
<feature type="transmembrane region" description="Helical" evidence="11">
    <location>
        <begin position="1051"/>
        <end position="1067"/>
    </location>
</feature>
<dbReference type="Gene3D" id="3.40.50.300">
    <property type="entry name" value="P-loop containing nucleotide triphosphate hydrolases"/>
    <property type="match status" value="2"/>
</dbReference>
<evidence type="ECO:0000256" key="6">
    <source>
        <dbReference type="ARBA" id="ARBA00022840"/>
    </source>
</evidence>
<protein>
    <submittedName>
        <fullName evidence="14">ABC transporter atnG</fullName>
    </submittedName>
</protein>
<feature type="transmembrane region" description="Helical" evidence="11">
    <location>
        <begin position="137"/>
        <end position="155"/>
    </location>
</feature>
<dbReference type="InterPro" id="IPR036640">
    <property type="entry name" value="ABC1_TM_sf"/>
</dbReference>
<dbReference type="FunFam" id="1.20.1560.10:FF:000066">
    <property type="entry name" value="ABC multidrug transporter (Eurofung)"/>
    <property type="match status" value="1"/>
</dbReference>
<feature type="domain" description="ABC transporter" evidence="12">
    <location>
        <begin position="624"/>
        <end position="853"/>
    </location>
</feature>
<keyword evidence="4 11" id="KW-0812">Transmembrane</keyword>
<feature type="transmembrane region" description="Helical" evidence="11">
    <location>
        <begin position="1025"/>
        <end position="1045"/>
    </location>
</feature>
<evidence type="ECO:0000256" key="5">
    <source>
        <dbReference type="ARBA" id="ARBA00022741"/>
    </source>
</evidence>
<dbReference type="GO" id="GO:0140359">
    <property type="term" value="F:ABC-type transporter activity"/>
    <property type="evidence" value="ECO:0007669"/>
    <property type="project" value="InterPro"/>
</dbReference>
<feature type="transmembrane region" description="Helical" evidence="11">
    <location>
        <begin position="37"/>
        <end position="55"/>
    </location>
</feature>
<organism evidence="14 15">
    <name type="scientific">Colletotrichum trifolii</name>
    <dbReference type="NCBI Taxonomy" id="5466"/>
    <lineage>
        <taxon>Eukaryota</taxon>
        <taxon>Fungi</taxon>
        <taxon>Dikarya</taxon>
        <taxon>Ascomycota</taxon>
        <taxon>Pezizomycotina</taxon>
        <taxon>Sordariomycetes</taxon>
        <taxon>Hypocreomycetidae</taxon>
        <taxon>Glomerellales</taxon>
        <taxon>Glomerellaceae</taxon>
        <taxon>Colletotrichum</taxon>
        <taxon>Colletotrichum orbiculare species complex</taxon>
    </lineage>
</organism>
<keyword evidence="15" id="KW-1185">Reference proteome</keyword>
<dbReference type="Proteomes" id="UP000295703">
    <property type="component" value="Unassembled WGS sequence"/>
</dbReference>
<dbReference type="InterPro" id="IPR027417">
    <property type="entry name" value="P-loop_NTPase"/>
</dbReference>
<dbReference type="Pfam" id="PF00005">
    <property type="entry name" value="ABC_tran"/>
    <property type="match status" value="2"/>
</dbReference>
<evidence type="ECO:0000256" key="10">
    <source>
        <dbReference type="SAM" id="MobiDB-lite"/>
    </source>
</evidence>
<evidence type="ECO:0000259" key="13">
    <source>
        <dbReference type="PROSITE" id="PS50929"/>
    </source>
</evidence>
<sequence length="1491" mass="162505">MSNSSASVCSASADDSFGPVVQNCRNGFDFTLTFEQSLFTILPASLLLLIAPFRLQRLWKGPLKVTGNALRLSKQLAIAILAILQLALVGIWTSQNAAGRLRTVSIAASSVSFVASLVVGGLSYIEHSKSLRPSSILNTYTLASLVLDGAILRTMWLSHLSVALCAVFTASFAVKAVLVILEAQEKTPCPVGGRVYSPEQTSGIYSRGLFWWLTPLLVAGYRRLLKPLDLFALDESMSAALLNKRFWACWNKPTSSSSSSSSHRLSDVSSRQNSYRLVLACVRTLKWQLLAVVPARVCLLAFTICQPLVLNRFLDFLQDPSESVNHGYGLIGAYGLVYLGMAVTSSFYWHQQFQSVAMLRGFLVASIYSKTMEVSVSSGDDSAAVTLMSTDVEAIIRACREAHEFWANAIQVAVATWILSTHIGYAAAAPIVVSVVTLAATIATAPAAQKYQVSWVEGVQKRIGVTSAMLGHVKSIKMSGLTQKLSQTISDLRQSEMKAAVPFRVFNAITSAIAQVPLMIAPVVAFAMYATIASKTGETLNATKLFAALSLIILLTNPLFFMFEVVYDMSAALGCFRRIEKYLCQAPRAEYRSLPQYSMSGPSSSNNSAAGNEKEEPATFSIKVQSASLGWKTEGEPTTATLTNINFNIAAGQLVMLVGSVASGKSTLLKGLLGEIPHVTGDVALSSRRLSWCEQSPWLINETIRKNIICFADFDETLYRRVLHACDIDKDLAQLSDGDQTIIGSKGAALSGGQKQRIALARAVYSRPQIALFDDVLSGLDNQTAKAVFRRLLSAEEGLLRTWGTTVVLATQSVALLSHADKIIALGDGKIVEMGTFDECREADGYVKSLLSTVVTDDNGEEAQLVTATDEDSLDTSTATKSKASEEEEDTRRQLGDWSVYSYYFGSVGMVLVGIMLFLQITWALFSTFPTIWLKFWTDHNAEHPNQDSAYYLGAYAAFQVSGVLCFAVLIWFVLIPVASKSGINLHQRLLTTFMHAPLSLFTRMDIGSITTRFSQDIGLIDRNLPLALVVSLASLFTCVGKALLIASASWYIAISFPALILVFYYIQRAYLRTSRQLRFLDLEEKAPVYTHFLETLSGLPTLRAHSLTGQSITHSHTLIDRSQRPFYLLLLTQQWLTLVLDLTTAALALLVVGLAVHFRATVSIGLTGVSLVQLISFTESLKLLIQFWTSLETSIGAVARIKNFAAETVDEVDDDNLTRQLLPEPQPSAGFTPGWPHQGAIELRNVSASYSQPATEKDPIKALDSINLSIKPGEKVGIVGRTGSGKSSLLLALLRLLPLSSGTVTIDGVPTSSIPLLDLRAALIAITQEQFVLPGTVRENIDPFGTATTEAITSALTSLGLWDAIRDKGGLDGEFTESVLSHGQKQLFFLARTVLRRDAGRVVLLDEATSSVDAHTERMVQRLVRDEFRNHTVVAIAHRLETVAHFDRVVVMDKGRVVEVGNPQSLLAQQKGGQLRKLWDASRRTDDRVG</sequence>
<dbReference type="PROSITE" id="PS00211">
    <property type="entry name" value="ABC_TRANSPORTER_1"/>
    <property type="match status" value="2"/>
</dbReference>
<comment type="subcellular location">
    <subcellularLocation>
        <location evidence="1">Cell membrane</location>
        <topology evidence="1">Multi-pass membrane protein</topology>
    </subcellularLocation>
</comment>
<evidence type="ECO:0000256" key="4">
    <source>
        <dbReference type="ARBA" id="ARBA00022692"/>
    </source>
</evidence>
<evidence type="ECO:0000256" key="1">
    <source>
        <dbReference type="ARBA" id="ARBA00004651"/>
    </source>
</evidence>
<feature type="transmembrane region" description="Helical" evidence="11">
    <location>
        <begin position="545"/>
        <end position="567"/>
    </location>
</feature>
<dbReference type="CDD" id="cd18580">
    <property type="entry name" value="ABC_6TM_ABCC_D2"/>
    <property type="match status" value="1"/>
</dbReference>
<dbReference type="PANTHER" id="PTHR24223:SF399">
    <property type="entry name" value="ABC TRANSPORTER ATNG"/>
    <property type="match status" value="1"/>
</dbReference>
<dbReference type="SMART" id="SM00382">
    <property type="entry name" value="AAA"/>
    <property type="match status" value="2"/>
</dbReference>
<name>A0A4R8R2N1_COLTR</name>
<evidence type="ECO:0000256" key="3">
    <source>
        <dbReference type="ARBA" id="ARBA00022475"/>
    </source>
</evidence>
<feature type="transmembrane region" description="Helical" evidence="11">
    <location>
        <begin position="955"/>
        <end position="979"/>
    </location>
</feature>
<feature type="region of interest" description="Disordered" evidence="10">
    <location>
        <begin position="868"/>
        <end position="890"/>
    </location>
</feature>
<dbReference type="GO" id="GO:0005524">
    <property type="term" value="F:ATP binding"/>
    <property type="evidence" value="ECO:0007669"/>
    <property type="project" value="UniProtKB-KW"/>
</dbReference>
<evidence type="ECO:0000313" key="14">
    <source>
        <dbReference type="EMBL" id="TDZ47197.1"/>
    </source>
</evidence>
<dbReference type="Pfam" id="PF24357">
    <property type="entry name" value="TMD0_ABC"/>
    <property type="match status" value="1"/>
</dbReference>
<keyword evidence="2" id="KW-0813">Transport</keyword>
<dbReference type="EMBL" id="RYZW01000107">
    <property type="protein sequence ID" value="TDZ47197.1"/>
    <property type="molecule type" value="Genomic_DNA"/>
</dbReference>
<dbReference type="PROSITE" id="PS50929">
    <property type="entry name" value="ABC_TM1F"/>
    <property type="match status" value="2"/>
</dbReference>
<dbReference type="PANTHER" id="PTHR24223">
    <property type="entry name" value="ATP-BINDING CASSETTE SUB-FAMILY C"/>
    <property type="match status" value="1"/>
</dbReference>
<keyword evidence="6" id="KW-0067">ATP-binding</keyword>
<evidence type="ECO:0000256" key="8">
    <source>
        <dbReference type="ARBA" id="ARBA00023136"/>
    </source>
</evidence>
<dbReference type="InterPro" id="IPR044746">
    <property type="entry name" value="ABCC_6TM_D1"/>
</dbReference>
<evidence type="ECO:0000256" key="7">
    <source>
        <dbReference type="ARBA" id="ARBA00022989"/>
    </source>
</evidence>
<feature type="transmembrane region" description="Helical" evidence="11">
    <location>
        <begin position="106"/>
        <end position="125"/>
    </location>
</feature>
<evidence type="ECO:0000256" key="9">
    <source>
        <dbReference type="ARBA" id="ARBA00023180"/>
    </source>
</evidence>
<keyword evidence="3" id="KW-1003">Cell membrane</keyword>
<dbReference type="InterPro" id="IPR056227">
    <property type="entry name" value="TMD0_ABC"/>
</dbReference>
<keyword evidence="9" id="KW-0325">Glycoprotein</keyword>
<dbReference type="PROSITE" id="PS50893">
    <property type="entry name" value="ABC_TRANSPORTER_2"/>
    <property type="match status" value="2"/>
</dbReference>
<evidence type="ECO:0000256" key="2">
    <source>
        <dbReference type="ARBA" id="ARBA00022448"/>
    </source>
</evidence>
<dbReference type="CDD" id="cd03250">
    <property type="entry name" value="ABCC_MRP_domain1"/>
    <property type="match status" value="1"/>
</dbReference>
<evidence type="ECO:0000256" key="11">
    <source>
        <dbReference type="SAM" id="Phobius"/>
    </source>
</evidence>
<dbReference type="SUPFAM" id="SSF90123">
    <property type="entry name" value="ABC transporter transmembrane region"/>
    <property type="match status" value="2"/>
</dbReference>
<feature type="transmembrane region" description="Helical" evidence="11">
    <location>
        <begin position="289"/>
        <end position="310"/>
    </location>
</feature>
<reference evidence="14 15" key="1">
    <citation type="submission" date="2018-12" db="EMBL/GenBank/DDBJ databases">
        <title>Genome sequence and assembly of Colletotrichum trifolii.</title>
        <authorList>
            <person name="Gan P."/>
            <person name="Shirasu K."/>
        </authorList>
    </citation>
    <scope>NUCLEOTIDE SEQUENCE [LARGE SCALE GENOMIC DNA]</scope>
    <source>
        <strain evidence="14 15">543-2</strain>
    </source>
</reference>
<dbReference type="InterPro" id="IPR011527">
    <property type="entry name" value="ABC1_TM_dom"/>
</dbReference>
<evidence type="ECO:0000313" key="15">
    <source>
        <dbReference type="Proteomes" id="UP000295703"/>
    </source>
</evidence>
<feature type="domain" description="ABC transmembrane type-1" evidence="13">
    <location>
        <begin position="290"/>
        <end position="571"/>
    </location>
</feature>
<dbReference type="Gene3D" id="1.20.1560.10">
    <property type="entry name" value="ABC transporter type 1, transmembrane domain"/>
    <property type="match status" value="2"/>
</dbReference>
<feature type="transmembrane region" description="Helical" evidence="11">
    <location>
        <begin position="330"/>
        <end position="350"/>
    </location>
</feature>
<dbReference type="InterPro" id="IPR017871">
    <property type="entry name" value="ABC_transporter-like_CS"/>
</dbReference>
<proteinExistence type="predicted"/>
<feature type="transmembrane region" description="Helical" evidence="11">
    <location>
        <begin position="505"/>
        <end position="533"/>
    </location>
</feature>